<comment type="caution">
    <text evidence="3">The sequence shown here is derived from an EMBL/GenBank/DDBJ whole genome shotgun (WGS) entry which is preliminary data.</text>
</comment>
<evidence type="ECO:0000256" key="1">
    <source>
        <dbReference type="SAM" id="Coils"/>
    </source>
</evidence>
<evidence type="ECO:0000256" key="2">
    <source>
        <dbReference type="SAM" id="MobiDB-lite"/>
    </source>
</evidence>
<evidence type="ECO:0000313" key="4">
    <source>
        <dbReference type="Proteomes" id="UP001328107"/>
    </source>
</evidence>
<feature type="non-terminal residue" evidence="3">
    <location>
        <position position="141"/>
    </location>
</feature>
<feature type="region of interest" description="Disordered" evidence="2">
    <location>
        <begin position="1"/>
        <end position="56"/>
    </location>
</feature>
<dbReference type="AlphaFoldDB" id="A0AAN4ZMR8"/>
<proteinExistence type="predicted"/>
<accession>A0AAN4ZMR8</accession>
<dbReference type="Proteomes" id="UP001328107">
    <property type="component" value="Unassembled WGS sequence"/>
</dbReference>
<keyword evidence="4" id="KW-1185">Reference proteome</keyword>
<feature type="compositionally biased region" description="Basic and acidic residues" evidence="2">
    <location>
        <begin position="44"/>
        <end position="56"/>
    </location>
</feature>
<dbReference type="EMBL" id="BTRK01000003">
    <property type="protein sequence ID" value="GMR39870.1"/>
    <property type="molecule type" value="Genomic_DNA"/>
</dbReference>
<gene>
    <name evidence="3" type="ORF">PMAYCL1PPCAC_10065</name>
</gene>
<feature type="compositionally biased region" description="Basic and acidic residues" evidence="2">
    <location>
        <begin position="1"/>
        <end position="23"/>
    </location>
</feature>
<protein>
    <submittedName>
        <fullName evidence="3">Uncharacterized protein</fullName>
    </submittedName>
</protein>
<name>A0AAN4ZMR8_9BILA</name>
<evidence type="ECO:0000313" key="3">
    <source>
        <dbReference type="EMBL" id="GMR39870.1"/>
    </source>
</evidence>
<reference evidence="4" key="1">
    <citation type="submission" date="2022-10" db="EMBL/GenBank/DDBJ databases">
        <title>Genome assembly of Pristionchus species.</title>
        <authorList>
            <person name="Yoshida K."/>
            <person name="Sommer R.J."/>
        </authorList>
    </citation>
    <scope>NUCLEOTIDE SEQUENCE [LARGE SCALE GENOMIC DNA]</scope>
    <source>
        <strain evidence="4">RS5460</strain>
    </source>
</reference>
<feature type="coiled-coil region" evidence="1">
    <location>
        <begin position="83"/>
        <end position="138"/>
    </location>
</feature>
<keyword evidence="1" id="KW-0175">Coiled coil</keyword>
<feature type="non-terminal residue" evidence="3">
    <location>
        <position position="1"/>
    </location>
</feature>
<sequence>KEAAVEDKKRQEAAVEDKKKEDDLLAGGNDEEEKMEISAQQEEQLLREDEPRVSDDIGRRQMIAALASASILEGAKARSDQSIEELKMSNEQLLSRMDHLIGQMERCEEEREQAMTNAASLKKLVIEKNRRIERAETAAAA</sequence>
<organism evidence="3 4">
    <name type="scientific">Pristionchus mayeri</name>
    <dbReference type="NCBI Taxonomy" id="1317129"/>
    <lineage>
        <taxon>Eukaryota</taxon>
        <taxon>Metazoa</taxon>
        <taxon>Ecdysozoa</taxon>
        <taxon>Nematoda</taxon>
        <taxon>Chromadorea</taxon>
        <taxon>Rhabditida</taxon>
        <taxon>Rhabditina</taxon>
        <taxon>Diplogasteromorpha</taxon>
        <taxon>Diplogasteroidea</taxon>
        <taxon>Neodiplogasteridae</taxon>
        <taxon>Pristionchus</taxon>
    </lineage>
</organism>